<accession>A0A645ER33</accession>
<dbReference type="AlphaFoldDB" id="A0A645ER33"/>
<reference evidence="1" key="1">
    <citation type="submission" date="2019-08" db="EMBL/GenBank/DDBJ databases">
        <authorList>
            <person name="Kucharzyk K."/>
            <person name="Murdoch R.W."/>
            <person name="Higgins S."/>
            <person name="Loffler F."/>
        </authorList>
    </citation>
    <scope>NUCLEOTIDE SEQUENCE</scope>
</reference>
<name>A0A645ER33_9ZZZZ</name>
<protein>
    <submittedName>
        <fullName evidence="1">Uncharacterized protein</fullName>
    </submittedName>
</protein>
<sequence>MNAENETIANTNPKIIIKLLYPISWPFVTHINNETIATKNKNAPLISNFSFTPSLDLGKNFIPNINIKIPIGTLIKNMYCQLATDTMKPPSGGPTSVPSATNVPDIPSARPLSSAGNTCVIIP</sequence>
<organism evidence="1">
    <name type="scientific">bioreactor metagenome</name>
    <dbReference type="NCBI Taxonomy" id="1076179"/>
    <lineage>
        <taxon>unclassified sequences</taxon>
        <taxon>metagenomes</taxon>
        <taxon>ecological metagenomes</taxon>
    </lineage>
</organism>
<proteinExistence type="predicted"/>
<dbReference type="EMBL" id="VSSQ01050406">
    <property type="protein sequence ID" value="MPN04495.1"/>
    <property type="molecule type" value="Genomic_DNA"/>
</dbReference>
<evidence type="ECO:0000313" key="1">
    <source>
        <dbReference type="EMBL" id="MPN04495.1"/>
    </source>
</evidence>
<comment type="caution">
    <text evidence="1">The sequence shown here is derived from an EMBL/GenBank/DDBJ whole genome shotgun (WGS) entry which is preliminary data.</text>
</comment>
<gene>
    <name evidence="1" type="ORF">SDC9_151736</name>
</gene>